<feature type="transmembrane region" description="Helical" evidence="8">
    <location>
        <begin position="125"/>
        <end position="143"/>
    </location>
</feature>
<dbReference type="RefSeq" id="XP_020128495.1">
    <property type="nucleotide sequence ID" value="XM_020275509.1"/>
</dbReference>
<dbReference type="OrthoDB" id="4078873at2759"/>
<dbReference type="AlphaFoldDB" id="A0A1J9RI54"/>
<accession>A0A1J9RI54</accession>
<dbReference type="Pfam" id="PF07690">
    <property type="entry name" value="MFS_1"/>
    <property type="match status" value="1"/>
</dbReference>
<feature type="transmembrane region" description="Helical" evidence="8">
    <location>
        <begin position="492"/>
        <end position="515"/>
    </location>
</feature>
<keyword evidence="10" id="KW-1185">Reference proteome</keyword>
<reference evidence="9 10" key="1">
    <citation type="submission" date="2016-10" db="EMBL/GenBank/DDBJ databases">
        <title>Proteomics and genomics reveal pathogen-plant mechanisms compatible with a hemibiotrophic lifestyle of Diplodia corticola.</title>
        <authorList>
            <person name="Fernandes I."/>
            <person name="De Jonge R."/>
            <person name="Van De Peer Y."/>
            <person name="Devreese B."/>
            <person name="Alves A."/>
            <person name="Esteves A.C."/>
        </authorList>
    </citation>
    <scope>NUCLEOTIDE SEQUENCE [LARGE SCALE GENOMIC DNA]</scope>
    <source>
        <strain evidence="9 10">CBS 112549</strain>
    </source>
</reference>
<dbReference type="GeneID" id="31015770"/>
<dbReference type="InterPro" id="IPR011701">
    <property type="entry name" value="MFS"/>
</dbReference>
<keyword evidence="3" id="KW-0813">Transport</keyword>
<dbReference type="SUPFAM" id="SSF103473">
    <property type="entry name" value="MFS general substrate transporter"/>
    <property type="match status" value="1"/>
</dbReference>
<evidence type="ECO:0000256" key="5">
    <source>
        <dbReference type="ARBA" id="ARBA00022989"/>
    </source>
</evidence>
<feature type="transmembrane region" description="Helical" evidence="8">
    <location>
        <begin position="155"/>
        <end position="173"/>
    </location>
</feature>
<feature type="transmembrane region" description="Helical" evidence="8">
    <location>
        <begin position="87"/>
        <end position="105"/>
    </location>
</feature>
<evidence type="ECO:0000256" key="7">
    <source>
        <dbReference type="SAM" id="MobiDB-lite"/>
    </source>
</evidence>
<dbReference type="Gene3D" id="1.20.1250.20">
    <property type="entry name" value="MFS general substrate transporter like domains"/>
    <property type="match status" value="2"/>
</dbReference>
<feature type="transmembrane region" description="Helical" evidence="8">
    <location>
        <begin position="367"/>
        <end position="389"/>
    </location>
</feature>
<evidence type="ECO:0000256" key="1">
    <source>
        <dbReference type="ARBA" id="ARBA00004141"/>
    </source>
</evidence>
<dbReference type="EMBL" id="MNUE01000040">
    <property type="protein sequence ID" value="OJD32235.1"/>
    <property type="molecule type" value="Genomic_DNA"/>
</dbReference>
<feature type="transmembrane region" description="Helical" evidence="8">
    <location>
        <begin position="460"/>
        <end position="480"/>
    </location>
</feature>
<dbReference type="GO" id="GO:0022857">
    <property type="term" value="F:transmembrane transporter activity"/>
    <property type="evidence" value="ECO:0007669"/>
    <property type="project" value="InterPro"/>
</dbReference>
<dbReference type="InterPro" id="IPR036259">
    <property type="entry name" value="MFS_trans_sf"/>
</dbReference>
<feature type="transmembrane region" description="Helical" evidence="8">
    <location>
        <begin position="434"/>
        <end position="454"/>
    </location>
</feature>
<sequence length="608" mass="67556">MGILDNVRGRKDAVVAEAALQPATESSTEPKADYAVDHPSDSNSDALSLEARNEREIEKHPDEVTKNVDLGVQKVEAAALVWSKKTVWCIYAWIWVCFFMLAFQQSIGNNVNYYAYSSFSAAPEISTANILASIVGGILRLPAARILNVWGRAEGLFVFTCIYLLGMIIIAASNGPDGYAAGYTLYWIGYDCIYIILDIFIADTSGLKNRAFAFGFVTTPFICTAFTGPLAAQSFLSMTTFRWAYGAFCIIQCFVFFPLVIVFKLYQKKAERLGIYKKASSGRNFAQSTWHYVQEFDMFGCLIIIAAFVLFLLPFSLTSYSMAAYSSAKFIAMVVIGFCLFPVFYVWERYFAKKHFVPWELLKERTVLGACVTSAVLYFSFYSWDLYYYYFVQVVYNLDIKNAGYMSQIYNVGSCFISPLFGIYVRVTKHFKYACLCFGLPLMILGAGLMVHFRGSDGDIGYVIMCQIFIAFSGGILVIGNQMAVMSAADHVGVPMMLSMLSMMSSIGGAIGQAVGASIYSHTFPKALVSRLPEDQQANWSTIYLGGATTQMTYPVGSQTRDAINYAYGYAQKYECIAATAILVLAIPAIGIWKNYNVDRKQVKGNVI</sequence>
<gene>
    <name evidence="9" type="ORF">BKCO1_4000094</name>
</gene>
<dbReference type="FunFam" id="1.20.1250.20:FF:000284">
    <property type="entry name" value="Siderophore iron transporter mirB"/>
    <property type="match status" value="1"/>
</dbReference>
<comment type="caution">
    <text evidence="9">The sequence shown here is derived from an EMBL/GenBank/DDBJ whole genome shotgun (WGS) entry which is preliminary data.</text>
</comment>
<comment type="subcellular location">
    <subcellularLocation>
        <location evidence="1">Membrane</location>
        <topology evidence="1">Multi-pass membrane protein</topology>
    </subcellularLocation>
</comment>
<evidence type="ECO:0000256" key="8">
    <source>
        <dbReference type="SAM" id="Phobius"/>
    </source>
</evidence>
<keyword evidence="6 8" id="KW-0472">Membrane</keyword>
<feature type="transmembrane region" description="Helical" evidence="8">
    <location>
        <begin position="323"/>
        <end position="347"/>
    </location>
</feature>
<feature type="transmembrane region" description="Helical" evidence="8">
    <location>
        <begin position="577"/>
        <end position="596"/>
    </location>
</feature>
<protein>
    <submittedName>
        <fullName evidence="9">Siderochrome-iron transporter</fullName>
    </submittedName>
</protein>
<dbReference type="Proteomes" id="UP000183809">
    <property type="component" value="Unassembled WGS sequence"/>
</dbReference>
<organism evidence="9 10">
    <name type="scientific">Diplodia corticola</name>
    <dbReference type="NCBI Taxonomy" id="236234"/>
    <lineage>
        <taxon>Eukaryota</taxon>
        <taxon>Fungi</taxon>
        <taxon>Dikarya</taxon>
        <taxon>Ascomycota</taxon>
        <taxon>Pezizomycotina</taxon>
        <taxon>Dothideomycetes</taxon>
        <taxon>Dothideomycetes incertae sedis</taxon>
        <taxon>Botryosphaeriales</taxon>
        <taxon>Botryosphaeriaceae</taxon>
        <taxon>Diplodia</taxon>
    </lineage>
</organism>
<feature type="region of interest" description="Disordered" evidence="7">
    <location>
        <begin position="19"/>
        <end position="45"/>
    </location>
</feature>
<feature type="transmembrane region" description="Helical" evidence="8">
    <location>
        <begin position="409"/>
        <end position="427"/>
    </location>
</feature>
<name>A0A1J9RI54_9PEZI</name>
<dbReference type="GO" id="GO:0005886">
    <property type="term" value="C:plasma membrane"/>
    <property type="evidence" value="ECO:0007669"/>
    <property type="project" value="TreeGrafter"/>
</dbReference>
<dbReference type="PANTHER" id="PTHR23501:SF107">
    <property type="entry name" value="TRANSPORTER, PUTATIVE (AFU_ORTHOLOGUE AFUA_7G04730)-RELATED"/>
    <property type="match status" value="1"/>
</dbReference>
<feature type="transmembrane region" description="Helical" evidence="8">
    <location>
        <begin position="212"/>
        <end position="231"/>
    </location>
</feature>
<evidence type="ECO:0000256" key="4">
    <source>
        <dbReference type="ARBA" id="ARBA00022692"/>
    </source>
</evidence>
<feature type="transmembrane region" description="Helical" evidence="8">
    <location>
        <begin position="179"/>
        <end position="200"/>
    </location>
</feature>
<feature type="compositionally biased region" description="Basic and acidic residues" evidence="7">
    <location>
        <begin position="28"/>
        <end position="40"/>
    </location>
</feature>
<comment type="similarity">
    <text evidence="2">Belongs to the major facilitator superfamily.</text>
</comment>
<evidence type="ECO:0000313" key="10">
    <source>
        <dbReference type="Proteomes" id="UP000183809"/>
    </source>
</evidence>
<evidence type="ECO:0000256" key="3">
    <source>
        <dbReference type="ARBA" id="ARBA00022448"/>
    </source>
</evidence>
<keyword evidence="4 8" id="KW-0812">Transmembrane</keyword>
<evidence type="ECO:0000256" key="2">
    <source>
        <dbReference type="ARBA" id="ARBA00008335"/>
    </source>
</evidence>
<proteinExistence type="inferred from homology"/>
<evidence type="ECO:0000313" key="9">
    <source>
        <dbReference type="EMBL" id="OJD32235.1"/>
    </source>
</evidence>
<feature type="transmembrane region" description="Helical" evidence="8">
    <location>
        <begin position="243"/>
        <end position="266"/>
    </location>
</feature>
<evidence type="ECO:0000256" key="6">
    <source>
        <dbReference type="ARBA" id="ARBA00023136"/>
    </source>
</evidence>
<feature type="transmembrane region" description="Helical" evidence="8">
    <location>
        <begin position="296"/>
        <end position="317"/>
    </location>
</feature>
<keyword evidence="5 8" id="KW-1133">Transmembrane helix</keyword>
<dbReference type="PANTHER" id="PTHR23501">
    <property type="entry name" value="MAJOR FACILITATOR SUPERFAMILY"/>
    <property type="match status" value="1"/>
</dbReference>